<organism evidence="1 2">
    <name type="scientific">Maritimibacter harenae</name>
    <dbReference type="NCBI Taxonomy" id="2606218"/>
    <lineage>
        <taxon>Bacteria</taxon>
        <taxon>Pseudomonadati</taxon>
        <taxon>Pseudomonadota</taxon>
        <taxon>Alphaproteobacteria</taxon>
        <taxon>Rhodobacterales</taxon>
        <taxon>Roseobacteraceae</taxon>
        <taxon>Maritimibacter</taxon>
    </lineage>
</organism>
<dbReference type="Gene3D" id="3.10.129.10">
    <property type="entry name" value="Hotdog Thioesterase"/>
    <property type="match status" value="1"/>
</dbReference>
<sequence length="156" mass="17312">MTMRTRSNFLKGDPRQLKFSVSPEWSYGIGVEAAWSDLDKLGHVTNSAFWRWSDDVRVQYVIDMGLPVPARDAPSVVVVQAAGEFHKAMEYRQVGLMTCRTTRLGNSSFDTEHALWLESGKAFTATFTLVLSNISIGGSIQLPIAFKERIAALDGL</sequence>
<gene>
    <name evidence="1" type="ORF">GQE99_10450</name>
</gene>
<dbReference type="SUPFAM" id="SSF54637">
    <property type="entry name" value="Thioesterase/thiol ester dehydrase-isomerase"/>
    <property type="match status" value="1"/>
</dbReference>
<protein>
    <recommendedName>
        <fullName evidence="3">Acyl-CoA thioester hydrolase</fullName>
    </recommendedName>
</protein>
<dbReference type="Proteomes" id="UP000467322">
    <property type="component" value="Unassembled WGS sequence"/>
</dbReference>
<evidence type="ECO:0000313" key="2">
    <source>
        <dbReference type="Proteomes" id="UP000467322"/>
    </source>
</evidence>
<keyword evidence="2" id="KW-1185">Reference proteome</keyword>
<dbReference type="Pfam" id="PF13279">
    <property type="entry name" value="4HBT_2"/>
    <property type="match status" value="1"/>
</dbReference>
<evidence type="ECO:0000313" key="1">
    <source>
        <dbReference type="EMBL" id="MZR13436.1"/>
    </source>
</evidence>
<dbReference type="EMBL" id="WTUX01000012">
    <property type="protein sequence ID" value="MZR13436.1"/>
    <property type="molecule type" value="Genomic_DNA"/>
</dbReference>
<comment type="caution">
    <text evidence="1">The sequence shown here is derived from an EMBL/GenBank/DDBJ whole genome shotgun (WGS) entry which is preliminary data.</text>
</comment>
<accession>A0A845M1I7</accession>
<reference evidence="1 2" key="1">
    <citation type="submission" date="2019-12" db="EMBL/GenBank/DDBJ databases">
        <title>Maritimibacter sp. nov. sp. isolated from sea sand.</title>
        <authorList>
            <person name="Kim J."/>
            <person name="Jeong S.E."/>
            <person name="Jung H.S."/>
            <person name="Jeon C.O."/>
        </authorList>
    </citation>
    <scope>NUCLEOTIDE SEQUENCE [LARGE SCALE GENOMIC DNA]</scope>
    <source>
        <strain evidence="1 2">DP07</strain>
    </source>
</reference>
<dbReference type="RefSeq" id="WP_161351557.1">
    <property type="nucleotide sequence ID" value="NZ_WTUX01000012.1"/>
</dbReference>
<dbReference type="AlphaFoldDB" id="A0A845M1I7"/>
<evidence type="ECO:0008006" key="3">
    <source>
        <dbReference type="Google" id="ProtNLM"/>
    </source>
</evidence>
<name>A0A845M1I7_9RHOB</name>
<dbReference type="CDD" id="cd00586">
    <property type="entry name" value="4HBT"/>
    <property type="match status" value="1"/>
</dbReference>
<proteinExistence type="predicted"/>
<dbReference type="InterPro" id="IPR029069">
    <property type="entry name" value="HotDog_dom_sf"/>
</dbReference>